<dbReference type="OrthoDB" id="5383110at2"/>
<name>A0A1E5QIH2_9CYAN</name>
<protein>
    <recommendedName>
        <fullName evidence="1">DUF4440 domain-containing protein</fullName>
    </recommendedName>
</protein>
<comment type="caution">
    <text evidence="2">The sequence shown here is derived from an EMBL/GenBank/DDBJ whole genome shotgun (WGS) entry which is preliminary data.</text>
</comment>
<evidence type="ECO:0000259" key="1">
    <source>
        <dbReference type="Pfam" id="PF14534"/>
    </source>
</evidence>
<dbReference type="EMBL" id="MJGC01000066">
    <property type="protein sequence ID" value="OEJ74496.1"/>
    <property type="molecule type" value="Genomic_DNA"/>
</dbReference>
<dbReference type="InterPro" id="IPR027843">
    <property type="entry name" value="DUF4440"/>
</dbReference>
<dbReference type="SUPFAM" id="SSF54427">
    <property type="entry name" value="NTF2-like"/>
    <property type="match status" value="1"/>
</dbReference>
<dbReference type="Gene3D" id="3.10.450.50">
    <property type="match status" value="1"/>
</dbReference>
<dbReference type="InterPro" id="IPR032710">
    <property type="entry name" value="NTF2-like_dom_sf"/>
</dbReference>
<accession>A0A1E5QIH2</accession>
<dbReference type="Pfam" id="PF14534">
    <property type="entry name" value="DUF4440"/>
    <property type="match status" value="1"/>
</dbReference>
<evidence type="ECO:0000313" key="2">
    <source>
        <dbReference type="EMBL" id="OEJ74496.1"/>
    </source>
</evidence>
<dbReference type="RefSeq" id="WP_069967994.1">
    <property type="nucleotide sequence ID" value="NZ_CM124774.1"/>
</dbReference>
<dbReference type="STRING" id="1781255.BH720_14845"/>
<sequence length="128" mass="14653">MENDSIEDLEETLQQAMLNSDLAVLDALIADDLVWTMHTGFVSNKESDLEAHRSGVFRFTKLEISDRQIHPFSDDCVVVTLKAEIEGMINAQEFSEVYRFTRVWLQRNNRWQIAAGHVSQIVPLDSQS</sequence>
<organism evidence="2">
    <name type="scientific">Desertifilum tharense IPPAS B-1220</name>
    <dbReference type="NCBI Taxonomy" id="1781255"/>
    <lineage>
        <taxon>Bacteria</taxon>
        <taxon>Bacillati</taxon>
        <taxon>Cyanobacteriota</taxon>
        <taxon>Cyanophyceae</taxon>
        <taxon>Desertifilales</taxon>
        <taxon>Desertifilaceae</taxon>
        <taxon>Desertifilum</taxon>
    </lineage>
</organism>
<gene>
    <name evidence="2" type="ORF">BH720_14845</name>
</gene>
<reference evidence="2" key="1">
    <citation type="submission" date="2016-09" db="EMBL/GenBank/DDBJ databases">
        <title>Draft genome of thermotolerant cyanobacterium Desertifilum sp. strain IPPAS B-1220.</title>
        <authorList>
            <person name="Sinetova M.A."/>
            <person name="Bolakhan K."/>
            <person name="Zayadan B.K."/>
            <person name="Mironov K.S."/>
            <person name="Ustinova V."/>
            <person name="Kupriyanova E.V."/>
            <person name="Sidorov R.A."/>
            <person name="Skrypnik A.N."/>
            <person name="Gogoleva N.E."/>
            <person name="Gogolev Y.V."/>
            <person name="Los D.A."/>
        </authorList>
    </citation>
    <scope>NUCLEOTIDE SEQUENCE [LARGE SCALE GENOMIC DNA]</scope>
    <source>
        <strain evidence="2">IPPAS B-1220</strain>
    </source>
</reference>
<feature type="domain" description="DUF4440" evidence="1">
    <location>
        <begin position="6"/>
        <end position="113"/>
    </location>
</feature>
<dbReference type="AlphaFoldDB" id="A0A1E5QIH2"/>
<proteinExistence type="predicted"/>